<sequence>MITINIARGNVDPSQSEDLDGSHLFDVDITRDDGTYQTGSNTSIAIRPLLLLATGTPGHIEPPWGGDWVSEHVQDMMSALKARMNSPSDFCGGKVVIRIAEQPWFNNNNSEDHNTEDHMPMQRVLWEFLERLEAWEPTMRPMEVSVVQTLAIGTPKLLDQDEKENETAGPENEGQRRVLVLSCRAPGRSAHSSELSGPVSRTILQAAGDSTNAIFIRPGSFRALKTELEFHPKGYFTAIHLDMLLVHKRPRKSEPGTHRIYFQFVNQNQSEVIDDDLKAVDKVAALLLLHGVQDVVIAPCPHARSAVETAATVLLSSGIRAVVTLAYHITESDVEVFLRSLYTGYIHEKLPLEEAARTARRHLRGSQGDEKPICDFVVLTYVNSEWLPSTTLSVACKSVEQEQSYPNSLYGREHDIVHIESILLLGKPLPLLIYGMAGIGKTALLVHLCTWWKASGLIEDAFHISLSPSEPFNKDNMLQELQSHFIPSSIQDSGDTSSLYGYFESHKCLIVIDDLDSANFNRQQGQFMNLTFKLSKSGALVILASRKRERWLSKAKVYKLSGLRTRPATLLVMDPEFRNRVTDDDDPPSPETTAKTKTQEEKDCLEAVVEMVNGNPQAIEIMTQSRLYWSRAPKGVYCFLLGLRSSRHATLPASFDTSDTDDESEKPSNRTRLEGIHENLRSMDWGDGFLPILLAPFMGVLPSRDLLTIFCIWSTRVTKVLGKAASTRLVRAALNSGASCSDRVKLTEDAHLSIEALLNAARVAEPEEDLALASSSVLFHKDVEFSEPSSPTGNFLTTMCDRVQDGLVDGGMLEEFTEVSDSLIQTDRGIMQLNPLVPLLLRQHPAYKSNSFSLQSTVNEAFVLYYCYRGKKWPWDCWEDDREWGVVDPEIELEFDNFASACMTGLLHIDLDITHLMGLMRIAAVLEHGAGDKFYYRKTILAQLWTVALAKTLTELKKLQDEGRSRQTEIYMLLLTAMYFSSELGRFHDLDRESDEVAKYKGLIAQFAAWASKMVPENIEVKAKKHKLSGRKELERLAGLAADPDQDILYSVRGQVRRVFVWISNPFETSSFVGPATTTSVSIDVDLATVLSFSIEVRRHMSLVNNAEEAAKRDDWAMADEALNKA</sequence>
<comment type="caution">
    <text evidence="3">The sequence shown here is derived from an EMBL/GenBank/DDBJ whole genome shotgun (WGS) entry which is preliminary data.</text>
</comment>
<evidence type="ECO:0000313" key="4">
    <source>
        <dbReference type="Proteomes" id="UP000530670"/>
    </source>
</evidence>
<organism evidence="3 4">
    <name type="scientific">Fusarium tjaetaba</name>
    <dbReference type="NCBI Taxonomy" id="1567544"/>
    <lineage>
        <taxon>Eukaryota</taxon>
        <taxon>Fungi</taxon>
        <taxon>Dikarya</taxon>
        <taxon>Ascomycota</taxon>
        <taxon>Pezizomycotina</taxon>
        <taxon>Sordariomycetes</taxon>
        <taxon>Hypocreomycetidae</taxon>
        <taxon>Hypocreales</taxon>
        <taxon>Nectriaceae</taxon>
        <taxon>Fusarium</taxon>
        <taxon>Fusarium fujikuroi species complex</taxon>
    </lineage>
</organism>
<dbReference type="GeneID" id="59297029"/>
<dbReference type="PRINTS" id="PR00364">
    <property type="entry name" value="DISEASERSIST"/>
</dbReference>
<dbReference type="RefSeq" id="XP_037201126.1">
    <property type="nucleotide sequence ID" value="XM_037344759.1"/>
</dbReference>
<dbReference type="OrthoDB" id="5301473at2759"/>
<evidence type="ECO:0000313" key="3">
    <source>
        <dbReference type="EMBL" id="KAF5619818.1"/>
    </source>
</evidence>
<dbReference type="Pfam" id="PF05729">
    <property type="entry name" value="NACHT"/>
    <property type="match status" value="1"/>
</dbReference>
<name>A0A8H5VEX2_9HYPO</name>
<feature type="region of interest" description="Disordered" evidence="1">
    <location>
        <begin position="578"/>
        <end position="600"/>
    </location>
</feature>
<dbReference type="SUPFAM" id="SSF52540">
    <property type="entry name" value="P-loop containing nucleoside triphosphate hydrolases"/>
    <property type="match status" value="1"/>
</dbReference>
<dbReference type="InterPro" id="IPR027417">
    <property type="entry name" value="P-loop_NTPase"/>
</dbReference>
<accession>A0A8H5VEX2</accession>
<gene>
    <name evidence="3" type="ORF">FTJAE_11780</name>
</gene>
<protein>
    <recommendedName>
        <fullName evidence="2">NACHT domain-containing protein</fullName>
    </recommendedName>
</protein>
<proteinExistence type="predicted"/>
<dbReference type="InterPro" id="IPR007111">
    <property type="entry name" value="NACHT_NTPase"/>
</dbReference>
<keyword evidence="4" id="KW-1185">Reference proteome</keyword>
<evidence type="ECO:0000256" key="1">
    <source>
        <dbReference type="SAM" id="MobiDB-lite"/>
    </source>
</evidence>
<dbReference type="EMBL" id="JAAQRI010000301">
    <property type="protein sequence ID" value="KAF5619818.1"/>
    <property type="molecule type" value="Genomic_DNA"/>
</dbReference>
<dbReference type="AlphaFoldDB" id="A0A8H5VEX2"/>
<evidence type="ECO:0000259" key="2">
    <source>
        <dbReference type="Pfam" id="PF05729"/>
    </source>
</evidence>
<feature type="domain" description="NACHT" evidence="2">
    <location>
        <begin position="431"/>
        <end position="563"/>
    </location>
</feature>
<feature type="region of interest" description="Disordered" evidence="1">
    <location>
        <begin position="1"/>
        <end position="20"/>
    </location>
</feature>
<dbReference type="Proteomes" id="UP000530670">
    <property type="component" value="Unassembled WGS sequence"/>
</dbReference>
<reference evidence="3 4" key="1">
    <citation type="submission" date="2020-05" db="EMBL/GenBank/DDBJ databases">
        <title>Identification and distribution of gene clusters putatively required for synthesis of sphingolipid metabolism inhibitors in phylogenetically diverse species of the filamentous fungus Fusarium.</title>
        <authorList>
            <person name="Kim H.-S."/>
            <person name="Busman M."/>
            <person name="Brown D.W."/>
            <person name="Divon H."/>
            <person name="Uhlig S."/>
            <person name="Proctor R.H."/>
        </authorList>
    </citation>
    <scope>NUCLEOTIDE SEQUENCE [LARGE SCALE GENOMIC DNA]</scope>
    <source>
        <strain evidence="3 4">NRRL 66243</strain>
    </source>
</reference>
<dbReference type="Gene3D" id="3.40.50.300">
    <property type="entry name" value="P-loop containing nucleotide triphosphate hydrolases"/>
    <property type="match status" value="1"/>
</dbReference>
<feature type="non-terminal residue" evidence="3">
    <location>
        <position position="1"/>
    </location>
</feature>